<sequence length="253" mass="26678">MDGARRNLLLRYEPRCLQEPQAGYTRRGREMYMRREKGPVLPGAESRVAMGPVDARVCSPAPLLSTLMPGPTIPQLLPPSSAPCEAVPGGVCPPAPFAAITSGWGGSRQRSGARRGLGGQAWEGRGQLGVAIGESPRPCLVVAFPLESDVSLSLCGVPDPAWDGAPSSFGPNHDPPPLSTSRAKRASERQTEKQDAVAAAVAAGSLLEKRNKLSSWFDCPRALASSHRTAPRLACLDEPSIVGRDDVWAKAGG</sequence>
<gene>
    <name evidence="2" type="ORF">PCL_10594</name>
</gene>
<accession>A0A2U3EBS3</accession>
<protein>
    <submittedName>
        <fullName evidence="2">Uncharacterized protein</fullName>
    </submittedName>
</protein>
<feature type="region of interest" description="Disordered" evidence="1">
    <location>
        <begin position="165"/>
        <end position="194"/>
    </location>
</feature>
<evidence type="ECO:0000313" key="2">
    <source>
        <dbReference type="EMBL" id="PWI71971.1"/>
    </source>
</evidence>
<dbReference type="AlphaFoldDB" id="A0A2U3EBS3"/>
<feature type="compositionally biased region" description="Basic and acidic residues" evidence="1">
    <location>
        <begin position="185"/>
        <end position="194"/>
    </location>
</feature>
<evidence type="ECO:0000313" key="3">
    <source>
        <dbReference type="Proteomes" id="UP000245956"/>
    </source>
</evidence>
<name>A0A2U3EBS3_PURLI</name>
<comment type="caution">
    <text evidence="2">The sequence shown here is derived from an EMBL/GenBank/DDBJ whole genome shotgun (WGS) entry which is preliminary data.</text>
</comment>
<organism evidence="2 3">
    <name type="scientific">Purpureocillium lilacinum</name>
    <name type="common">Paecilomyces lilacinus</name>
    <dbReference type="NCBI Taxonomy" id="33203"/>
    <lineage>
        <taxon>Eukaryota</taxon>
        <taxon>Fungi</taxon>
        <taxon>Dikarya</taxon>
        <taxon>Ascomycota</taxon>
        <taxon>Pezizomycotina</taxon>
        <taxon>Sordariomycetes</taxon>
        <taxon>Hypocreomycetidae</taxon>
        <taxon>Hypocreales</taxon>
        <taxon>Ophiocordycipitaceae</taxon>
        <taxon>Purpureocillium</taxon>
    </lineage>
</organism>
<proteinExistence type="predicted"/>
<evidence type="ECO:0000256" key="1">
    <source>
        <dbReference type="SAM" id="MobiDB-lite"/>
    </source>
</evidence>
<reference evidence="2 3" key="1">
    <citation type="journal article" date="2016" name="Front. Microbiol.">
        <title>Genome and transcriptome sequences reveal the specific parasitism of the nematophagous Purpureocillium lilacinum 36-1.</title>
        <authorList>
            <person name="Xie J."/>
            <person name="Li S."/>
            <person name="Mo C."/>
            <person name="Xiao X."/>
            <person name="Peng D."/>
            <person name="Wang G."/>
            <person name="Xiao Y."/>
        </authorList>
    </citation>
    <scope>NUCLEOTIDE SEQUENCE [LARGE SCALE GENOMIC DNA]</scope>
    <source>
        <strain evidence="2 3">36-1</strain>
    </source>
</reference>
<dbReference type="EMBL" id="LCWV01000006">
    <property type="protein sequence ID" value="PWI71971.1"/>
    <property type="molecule type" value="Genomic_DNA"/>
</dbReference>
<dbReference type="Proteomes" id="UP000245956">
    <property type="component" value="Unassembled WGS sequence"/>
</dbReference>